<gene>
    <name evidence="1" type="ORF">DCO56_21685</name>
</gene>
<dbReference type="EMBL" id="QCXX01000007">
    <property type="protein sequence ID" value="PUV22185.1"/>
    <property type="molecule type" value="Genomic_DNA"/>
</dbReference>
<proteinExistence type="predicted"/>
<evidence type="ECO:0000313" key="2">
    <source>
        <dbReference type="Proteomes" id="UP000250831"/>
    </source>
</evidence>
<evidence type="ECO:0000313" key="1">
    <source>
        <dbReference type="EMBL" id="PUV22185.1"/>
    </source>
</evidence>
<reference evidence="1 2" key="1">
    <citation type="submission" date="2018-04" db="EMBL/GenBank/DDBJ databases">
        <title>Sphingobacterium sp. M46 Genome.</title>
        <authorList>
            <person name="Cheng J."/>
            <person name="Li Y."/>
        </authorList>
    </citation>
    <scope>NUCLEOTIDE SEQUENCE [LARGE SCALE GENOMIC DNA]</scope>
    <source>
        <strain evidence="1 2">M46</strain>
    </source>
</reference>
<dbReference type="AlphaFoldDB" id="A0A363NN23"/>
<comment type="caution">
    <text evidence="1">The sequence shown here is derived from an EMBL/GenBank/DDBJ whole genome shotgun (WGS) entry which is preliminary data.</text>
</comment>
<keyword evidence="2" id="KW-1185">Reference proteome</keyword>
<accession>A0A363NN23</accession>
<dbReference type="Proteomes" id="UP000250831">
    <property type="component" value="Unassembled WGS sequence"/>
</dbReference>
<sequence>MLFESQKKAENFMQYNNKEILNESGYAPVRSYHCIACDGWHLTSRREELDLPSKTELVLEAYKEVTDEKDKAKELRANGRQEKEAPSANALEGLRKKIELIRRSLKNKGSKTIIIKLIEGASRSLKDLEVTGQLKKSKGELEVHLGRLESRAMLLPDDEEAGIQTQIRVIERLFDNESNRILIRNLIYEALRTLRNMDGAMLQQDSKKALEKKLKNLALRCDHLRNNTSG</sequence>
<name>A0A363NN23_9SPHI</name>
<organism evidence="1 2">
    <name type="scientific">Sphingobacterium athyrii</name>
    <dbReference type="NCBI Taxonomy" id="2152717"/>
    <lineage>
        <taxon>Bacteria</taxon>
        <taxon>Pseudomonadati</taxon>
        <taxon>Bacteroidota</taxon>
        <taxon>Sphingobacteriia</taxon>
        <taxon>Sphingobacteriales</taxon>
        <taxon>Sphingobacteriaceae</taxon>
        <taxon>Sphingobacterium</taxon>
    </lineage>
</organism>
<protein>
    <submittedName>
        <fullName evidence="1">Uncharacterized protein</fullName>
    </submittedName>
</protein>